<dbReference type="GO" id="GO:0016787">
    <property type="term" value="F:hydrolase activity"/>
    <property type="evidence" value="ECO:0007669"/>
    <property type="project" value="UniProtKB-KW"/>
</dbReference>
<name>A0A415EYF0_ENTCA</name>
<sequence length="327" mass="36989">MNRQELHACISKNQPNICQIAAYQNGKEVYSDEWHEYKPEDTCHLMSATKSIVSLLVGIAIDQGVIRSVNDKVLDYFPDYQVKRGEKTIQDITIKHLLTMRAPYKCKGDPWTKVCSSDDWTSASLDLLGGRKGVTNEFNYQTVCLQILTGLLEKASGMTTVNYANHYLFRPLGVAELTNYYAETAQEHKHFTMSKAPKKPVWFCDPLNIGTAGYGLCLSAKDLAKIGELCLNKGIHQGQQVISSQWLTEMVNPLETNIEKFQNMSYGYLWWILDAEKSTYAAIGNSGNVLYIDPESETVIAITAYFKPTVFDRIDFIETELKPFLLH</sequence>
<feature type="domain" description="Beta-lactamase-related" evidence="1">
    <location>
        <begin position="20"/>
        <end position="304"/>
    </location>
</feature>
<evidence type="ECO:0000313" key="2">
    <source>
        <dbReference type="EMBL" id="RHK08332.1"/>
    </source>
</evidence>
<dbReference type="Pfam" id="PF00144">
    <property type="entry name" value="Beta-lactamase"/>
    <property type="match status" value="1"/>
</dbReference>
<gene>
    <name evidence="2" type="ORF">DW084_01315</name>
</gene>
<proteinExistence type="predicted"/>
<organism evidence="2 3">
    <name type="scientific">Enterococcus casseliflavus</name>
    <name type="common">Enterococcus flavescens</name>
    <dbReference type="NCBI Taxonomy" id="37734"/>
    <lineage>
        <taxon>Bacteria</taxon>
        <taxon>Bacillati</taxon>
        <taxon>Bacillota</taxon>
        <taxon>Bacilli</taxon>
        <taxon>Lactobacillales</taxon>
        <taxon>Enterococcaceae</taxon>
        <taxon>Enterococcus</taxon>
    </lineage>
</organism>
<keyword evidence="2" id="KW-0378">Hydrolase</keyword>
<evidence type="ECO:0000313" key="3">
    <source>
        <dbReference type="Proteomes" id="UP000286288"/>
    </source>
</evidence>
<dbReference type="PANTHER" id="PTHR43283:SF7">
    <property type="entry name" value="BETA-LACTAMASE-RELATED DOMAIN-CONTAINING PROTEIN"/>
    <property type="match status" value="1"/>
</dbReference>
<dbReference type="InterPro" id="IPR012338">
    <property type="entry name" value="Beta-lactam/transpept-like"/>
</dbReference>
<comment type="caution">
    <text evidence="2">The sequence shown here is derived from an EMBL/GenBank/DDBJ whole genome shotgun (WGS) entry which is preliminary data.</text>
</comment>
<dbReference type="Gene3D" id="3.40.710.10">
    <property type="entry name" value="DD-peptidase/beta-lactamase superfamily"/>
    <property type="match status" value="1"/>
</dbReference>
<dbReference type="Proteomes" id="UP000286288">
    <property type="component" value="Unassembled WGS sequence"/>
</dbReference>
<dbReference type="AlphaFoldDB" id="A0A415EYF0"/>
<evidence type="ECO:0000259" key="1">
    <source>
        <dbReference type="Pfam" id="PF00144"/>
    </source>
</evidence>
<dbReference type="PANTHER" id="PTHR43283">
    <property type="entry name" value="BETA-LACTAMASE-RELATED"/>
    <property type="match status" value="1"/>
</dbReference>
<dbReference type="InterPro" id="IPR050789">
    <property type="entry name" value="Diverse_Enzym_Activities"/>
</dbReference>
<dbReference type="InterPro" id="IPR001466">
    <property type="entry name" value="Beta-lactam-related"/>
</dbReference>
<dbReference type="EMBL" id="QRMZ01000001">
    <property type="protein sequence ID" value="RHK08332.1"/>
    <property type="molecule type" value="Genomic_DNA"/>
</dbReference>
<protein>
    <submittedName>
        <fullName evidence="2">Class C beta-lactamase-related serine hydrolase</fullName>
    </submittedName>
</protein>
<accession>A0A415EYF0</accession>
<reference evidence="2 3" key="1">
    <citation type="submission" date="2018-08" db="EMBL/GenBank/DDBJ databases">
        <title>A genome reference for cultivated species of the human gut microbiota.</title>
        <authorList>
            <person name="Zou Y."/>
            <person name="Xue W."/>
            <person name="Luo G."/>
        </authorList>
    </citation>
    <scope>NUCLEOTIDE SEQUENCE [LARGE SCALE GENOMIC DNA]</scope>
    <source>
        <strain evidence="2 3">AF48-16</strain>
    </source>
</reference>
<dbReference type="SUPFAM" id="SSF56601">
    <property type="entry name" value="beta-lactamase/transpeptidase-like"/>
    <property type="match status" value="1"/>
</dbReference>